<proteinExistence type="predicted"/>
<dbReference type="Proteomes" id="UP000319296">
    <property type="component" value="Unassembled WGS sequence"/>
</dbReference>
<name>A0A519BQA1_9DELT</name>
<reference evidence="2 3" key="1">
    <citation type="journal article" date="2019" name="ISME J.">
        <title>Insights into ecological role of a new deltaproteobacterial order Candidatus Acidulodesulfobacterales by metagenomics and metatranscriptomics.</title>
        <authorList>
            <person name="Tan S."/>
            <person name="Liu J."/>
            <person name="Fang Y."/>
            <person name="Hedlund B.P."/>
            <person name="Lian Z.H."/>
            <person name="Huang L.Y."/>
            <person name="Li J.T."/>
            <person name="Huang L.N."/>
            <person name="Li W.J."/>
            <person name="Jiang H.C."/>
            <person name="Dong H.L."/>
            <person name="Shu W.S."/>
        </authorList>
    </citation>
    <scope>NUCLEOTIDE SEQUENCE [LARGE SCALE GENOMIC DNA]</scope>
    <source>
        <strain evidence="2">AP1</strain>
    </source>
</reference>
<gene>
    <name evidence="2" type="ORF">EVG15_00720</name>
</gene>
<dbReference type="EMBL" id="SGBB01000001">
    <property type="protein sequence ID" value="RZD19438.1"/>
    <property type="molecule type" value="Genomic_DNA"/>
</dbReference>
<sequence>MSLDKEKNYSNFIQSAAFSNIIKSLSKPEFFSKYCNNNIQITPSNSNQKFYSSEEDIKNISENLSEDLKSDQKLNIAFIGFYGSINYGLANSESDYDFFIVYYPSFGNFFNHKFIRYSVIKENYDYFITPFHEYMHHIINGNIKFIEPFICDSIYFPVASQSPHFVLSNLVEETKKFILLNYKKNFDSFIGLANNKRLNITKDNYTSNTLIYKDIYGYDIKEAINALRILYLSQNYLTTGKIDFFVKNNAAYIEFEKIYIDIKNKIISKEDILQLLDSMIKNINHQIIKFIDDDDDNNKKNFYSMGTETINQSNYNYDLRKDELETEIKKNVENICKNNLD</sequence>
<organism evidence="2 3">
    <name type="scientific">Candidatus Acididesulfobacter diazotrophicus</name>
    <dbReference type="NCBI Taxonomy" id="2597226"/>
    <lineage>
        <taxon>Bacteria</taxon>
        <taxon>Deltaproteobacteria</taxon>
        <taxon>Candidatus Acidulodesulfobacterales</taxon>
        <taxon>Candidatus Acididesulfobacter</taxon>
    </lineage>
</organism>
<accession>A0A519BQA1</accession>
<dbReference type="SUPFAM" id="SSF81301">
    <property type="entry name" value="Nucleotidyltransferase"/>
    <property type="match status" value="1"/>
</dbReference>
<protein>
    <recommendedName>
        <fullName evidence="1">Polymerase nucleotidyl transferase domain-containing protein</fullName>
    </recommendedName>
</protein>
<dbReference type="Pfam" id="PF01909">
    <property type="entry name" value="NTP_transf_2"/>
    <property type="match status" value="1"/>
</dbReference>
<dbReference type="GO" id="GO:0016779">
    <property type="term" value="F:nucleotidyltransferase activity"/>
    <property type="evidence" value="ECO:0007669"/>
    <property type="project" value="InterPro"/>
</dbReference>
<dbReference type="AlphaFoldDB" id="A0A519BQA1"/>
<evidence type="ECO:0000259" key="1">
    <source>
        <dbReference type="Pfam" id="PF01909"/>
    </source>
</evidence>
<dbReference type="InterPro" id="IPR002934">
    <property type="entry name" value="Polymerase_NTP_transf_dom"/>
</dbReference>
<dbReference type="InterPro" id="IPR043519">
    <property type="entry name" value="NT_sf"/>
</dbReference>
<feature type="domain" description="Polymerase nucleotidyl transferase" evidence="1">
    <location>
        <begin position="63"/>
        <end position="114"/>
    </location>
</feature>
<evidence type="ECO:0000313" key="2">
    <source>
        <dbReference type="EMBL" id="RZD19438.1"/>
    </source>
</evidence>
<comment type="caution">
    <text evidence="2">The sequence shown here is derived from an EMBL/GenBank/DDBJ whole genome shotgun (WGS) entry which is preliminary data.</text>
</comment>
<evidence type="ECO:0000313" key="3">
    <source>
        <dbReference type="Proteomes" id="UP000319296"/>
    </source>
</evidence>